<feature type="transmembrane region" description="Helical" evidence="10">
    <location>
        <begin position="12"/>
        <end position="30"/>
    </location>
</feature>
<dbReference type="GO" id="GO:0005886">
    <property type="term" value="C:plasma membrane"/>
    <property type="evidence" value="ECO:0007669"/>
    <property type="project" value="TreeGrafter"/>
</dbReference>
<dbReference type="Pfam" id="PF14798">
    <property type="entry name" value="Ca_hom_mod"/>
    <property type="match status" value="1"/>
</dbReference>
<evidence type="ECO:0000256" key="3">
    <source>
        <dbReference type="ARBA" id="ARBA00022448"/>
    </source>
</evidence>
<evidence type="ECO:0000313" key="11">
    <source>
        <dbReference type="EMBL" id="KAJ1135772.1"/>
    </source>
</evidence>
<comment type="caution">
    <text evidence="11">The sequence shown here is derived from an EMBL/GenBank/DDBJ whole genome shotgun (WGS) entry which is preliminary data.</text>
</comment>
<keyword evidence="7 10" id="KW-0472">Membrane</keyword>
<feature type="transmembrane region" description="Helical" evidence="10">
    <location>
        <begin position="50"/>
        <end position="69"/>
    </location>
</feature>
<feature type="region of interest" description="Disordered" evidence="9">
    <location>
        <begin position="146"/>
        <end position="167"/>
    </location>
</feature>
<dbReference type="InterPro" id="IPR029569">
    <property type="entry name" value="CALHM"/>
</dbReference>
<sequence length="197" mass="22189">MSRNKKFFETWKSVFPVLRVSMMTLILFVVEELMEVEFTCPADQEWMRYYSLAFFLFPASFWFLLSLLFQQNSFFMCRCKGGLHRSLCLSVLGKAGLPSVLWAIILLFDGRYLDCFANSYKKDAYNIVVGGQSATEAYLLSQIQDGGRTRMTPRPGRRSGSGGHDLHLDSETALILGKDPLLMADLSPVADGGNKAQ</sequence>
<keyword evidence="12" id="KW-1185">Reference proteome</keyword>
<dbReference type="GO" id="GO:1904669">
    <property type="term" value="P:ATP export"/>
    <property type="evidence" value="ECO:0007669"/>
    <property type="project" value="UniProtKB-ARBA"/>
</dbReference>
<evidence type="ECO:0000256" key="9">
    <source>
        <dbReference type="SAM" id="MobiDB-lite"/>
    </source>
</evidence>
<keyword evidence="3" id="KW-0813">Transport</keyword>
<dbReference type="AlphaFoldDB" id="A0AAV7Q889"/>
<comment type="subcellular location">
    <subcellularLocation>
        <location evidence="1">Membrane</location>
        <topology evidence="1">Multi-pass membrane protein</topology>
    </subcellularLocation>
</comment>
<keyword evidence="4 10" id="KW-0812">Transmembrane</keyword>
<keyword evidence="5 10" id="KW-1133">Transmembrane helix</keyword>
<accession>A0AAV7Q889</accession>
<protein>
    <submittedName>
        <fullName evidence="11">Uncharacterized protein</fullName>
    </submittedName>
</protein>
<evidence type="ECO:0000256" key="8">
    <source>
        <dbReference type="ARBA" id="ARBA00023303"/>
    </source>
</evidence>
<comment type="similarity">
    <text evidence="2">Belongs to the CALHM family.</text>
</comment>
<organism evidence="11 12">
    <name type="scientific">Pleurodeles waltl</name>
    <name type="common">Iberian ribbed newt</name>
    <dbReference type="NCBI Taxonomy" id="8319"/>
    <lineage>
        <taxon>Eukaryota</taxon>
        <taxon>Metazoa</taxon>
        <taxon>Chordata</taxon>
        <taxon>Craniata</taxon>
        <taxon>Vertebrata</taxon>
        <taxon>Euteleostomi</taxon>
        <taxon>Amphibia</taxon>
        <taxon>Batrachia</taxon>
        <taxon>Caudata</taxon>
        <taxon>Salamandroidea</taxon>
        <taxon>Salamandridae</taxon>
        <taxon>Pleurodelinae</taxon>
        <taxon>Pleurodeles</taxon>
    </lineage>
</organism>
<name>A0AAV7Q889_PLEWA</name>
<evidence type="ECO:0000256" key="5">
    <source>
        <dbReference type="ARBA" id="ARBA00022989"/>
    </source>
</evidence>
<proteinExistence type="inferred from homology"/>
<evidence type="ECO:0000256" key="6">
    <source>
        <dbReference type="ARBA" id="ARBA00023065"/>
    </source>
</evidence>
<dbReference type="Proteomes" id="UP001066276">
    <property type="component" value="Chromosome 6"/>
</dbReference>
<evidence type="ECO:0000256" key="10">
    <source>
        <dbReference type="SAM" id="Phobius"/>
    </source>
</evidence>
<evidence type="ECO:0000256" key="1">
    <source>
        <dbReference type="ARBA" id="ARBA00004141"/>
    </source>
</evidence>
<dbReference type="PANTHER" id="PTHR32261">
    <property type="entry name" value="CALCIUM HOMEOSTASIS MODULATOR PROTEIN"/>
    <property type="match status" value="1"/>
</dbReference>
<keyword evidence="8" id="KW-0407">Ion channel</keyword>
<evidence type="ECO:0000256" key="4">
    <source>
        <dbReference type="ARBA" id="ARBA00022692"/>
    </source>
</evidence>
<evidence type="ECO:0000256" key="7">
    <source>
        <dbReference type="ARBA" id="ARBA00023136"/>
    </source>
</evidence>
<reference evidence="11" key="1">
    <citation type="journal article" date="2022" name="bioRxiv">
        <title>Sequencing and chromosome-scale assembly of the giantPleurodeles waltlgenome.</title>
        <authorList>
            <person name="Brown T."/>
            <person name="Elewa A."/>
            <person name="Iarovenko S."/>
            <person name="Subramanian E."/>
            <person name="Araus A.J."/>
            <person name="Petzold A."/>
            <person name="Susuki M."/>
            <person name="Suzuki K.-i.T."/>
            <person name="Hayashi T."/>
            <person name="Toyoda A."/>
            <person name="Oliveira C."/>
            <person name="Osipova E."/>
            <person name="Leigh N.D."/>
            <person name="Simon A."/>
            <person name="Yun M.H."/>
        </authorList>
    </citation>
    <scope>NUCLEOTIDE SEQUENCE</scope>
    <source>
        <strain evidence="11">20211129_DDA</strain>
        <tissue evidence="11">Liver</tissue>
    </source>
</reference>
<feature type="transmembrane region" description="Helical" evidence="10">
    <location>
        <begin position="89"/>
        <end position="108"/>
    </location>
</feature>
<keyword evidence="6" id="KW-0406">Ion transport</keyword>
<evidence type="ECO:0000256" key="2">
    <source>
        <dbReference type="ARBA" id="ARBA00008497"/>
    </source>
</evidence>
<evidence type="ECO:0000313" key="12">
    <source>
        <dbReference type="Proteomes" id="UP001066276"/>
    </source>
</evidence>
<dbReference type="EMBL" id="JANPWB010000010">
    <property type="protein sequence ID" value="KAJ1135772.1"/>
    <property type="molecule type" value="Genomic_DNA"/>
</dbReference>
<dbReference type="GO" id="GO:0005261">
    <property type="term" value="F:monoatomic cation channel activity"/>
    <property type="evidence" value="ECO:0007669"/>
    <property type="project" value="TreeGrafter"/>
</dbReference>
<gene>
    <name evidence="11" type="ORF">NDU88_002203</name>
</gene>
<dbReference type="PANTHER" id="PTHR32261:SF1">
    <property type="entry name" value="CALCIUM HOMEOSTASIS MODULATOR PROTEIN"/>
    <property type="match status" value="1"/>
</dbReference>